<organism evidence="2">
    <name type="scientific">Ganoderma boninense</name>
    <dbReference type="NCBI Taxonomy" id="34458"/>
    <lineage>
        <taxon>Eukaryota</taxon>
        <taxon>Fungi</taxon>
        <taxon>Dikarya</taxon>
        <taxon>Basidiomycota</taxon>
        <taxon>Agaricomycotina</taxon>
        <taxon>Agaricomycetes</taxon>
        <taxon>Polyporales</taxon>
        <taxon>Polyporaceae</taxon>
        <taxon>Ganoderma</taxon>
    </lineage>
</organism>
<dbReference type="SUPFAM" id="SSF51735">
    <property type="entry name" value="NAD(P)-binding Rossmann-fold domains"/>
    <property type="match status" value="1"/>
</dbReference>
<evidence type="ECO:0000313" key="2">
    <source>
        <dbReference type="EMBL" id="VWO96766.1"/>
    </source>
</evidence>
<protein>
    <submittedName>
        <fullName evidence="2">Uncharacterized protein</fullName>
    </submittedName>
</protein>
<dbReference type="EMBL" id="LR725899">
    <property type="protein sequence ID" value="VWO96766.1"/>
    <property type="molecule type" value="Genomic_DNA"/>
</dbReference>
<proteinExistence type="predicted"/>
<gene>
    <name evidence="2" type="primary">I1RV69</name>
</gene>
<accession>A0A5K1JXB2</accession>
<dbReference type="AlphaFoldDB" id="A0A5K1JXB2"/>
<dbReference type="PANTHER" id="PTHR47129">
    <property type="entry name" value="QUINONE OXIDOREDUCTASE 2"/>
    <property type="match status" value="1"/>
</dbReference>
<feature type="region of interest" description="Disordered" evidence="1">
    <location>
        <begin position="88"/>
        <end position="114"/>
    </location>
</feature>
<dbReference type="Gene3D" id="3.40.50.720">
    <property type="entry name" value="NAD(P)-binding Rossmann-like Domain"/>
    <property type="match status" value="1"/>
</dbReference>
<sequence>MPPSQCVEHHGVKRMYYMSLAFAGDSHAADMQAHLDMERYLKESGLAYMILRERIYSESYPLYFGFWNATEREDEVLVPNDIPHWMLEEPHQQLNSRRRRDRRETGPRHRAHLV</sequence>
<name>A0A5K1JXB2_9APHY</name>
<evidence type="ECO:0000256" key="1">
    <source>
        <dbReference type="SAM" id="MobiDB-lite"/>
    </source>
</evidence>
<dbReference type="InterPro" id="IPR036291">
    <property type="entry name" value="NAD(P)-bd_dom_sf"/>
</dbReference>
<dbReference type="PANTHER" id="PTHR47129:SF1">
    <property type="entry name" value="NMRA-LIKE DOMAIN-CONTAINING PROTEIN"/>
    <property type="match status" value="1"/>
</dbReference>
<reference evidence="2" key="1">
    <citation type="submission" date="2019-10" db="EMBL/GenBank/DDBJ databases">
        <authorList>
            <person name="Nor Muhammad N."/>
        </authorList>
    </citation>
    <scope>NUCLEOTIDE SEQUENCE</scope>
</reference>
<dbReference type="InterPro" id="IPR052718">
    <property type="entry name" value="NmrA-type_oxidoreductase"/>
</dbReference>